<comment type="caution">
    <text evidence="1">The sequence shown here is derived from an EMBL/GenBank/DDBJ whole genome shotgun (WGS) entry which is preliminary data.</text>
</comment>
<gene>
    <name evidence="1" type="ORF">GGQ74_002198</name>
</gene>
<dbReference type="AlphaFoldDB" id="A0A846QSU2"/>
<evidence type="ECO:0000313" key="2">
    <source>
        <dbReference type="Proteomes" id="UP000580856"/>
    </source>
</evidence>
<organism evidence="1 2">
    <name type="scientific">Desulfobaculum xiamenense</name>
    <dbReference type="NCBI Taxonomy" id="995050"/>
    <lineage>
        <taxon>Bacteria</taxon>
        <taxon>Pseudomonadati</taxon>
        <taxon>Thermodesulfobacteriota</taxon>
        <taxon>Desulfovibrionia</taxon>
        <taxon>Desulfovibrionales</taxon>
        <taxon>Desulfovibrionaceae</taxon>
        <taxon>Desulfobaculum</taxon>
    </lineage>
</organism>
<sequence>MARSNMTERELHAHIRTALSTPSGRVLRDFLRTHCFMTPARGPGEWRSAEQVAFRYGRMTLFQLVEYFDDPENFPTQGVDGP</sequence>
<protein>
    <submittedName>
        <fullName evidence="1">Uncharacterized protein</fullName>
    </submittedName>
</protein>
<keyword evidence="2" id="KW-1185">Reference proteome</keyword>
<dbReference type="RefSeq" id="WP_167941581.1">
    <property type="nucleotide sequence ID" value="NZ_JAATJA010000002.1"/>
</dbReference>
<name>A0A846QSU2_9BACT</name>
<evidence type="ECO:0000313" key="1">
    <source>
        <dbReference type="EMBL" id="NJB68525.1"/>
    </source>
</evidence>
<accession>A0A846QSU2</accession>
<dbReference type="Proteomes" id="UP000580856">
    <property type="component" value="Unassembled WGS sequence"/>
</dbReference>
<dbReference type="EMBL" id="JAATJA010000002">
    <property type="protein sequence ID" value="NJB68525.1"/>
    <property type="molecule type" value="Genomic_DNA"/>
</dbReference>
<proteinExistence type="predicted"/>
<reference evidence="1 2" key="1">
    <citation type="submission" date="2020-03" db="EMBL/GenBank/DDBJ databases">
        <title>Genomic Encyclopedia of Type Strains, Phase IV (KMG-IV): sequencing the most valuable type-strain genomes for metagenomic binning, comparative biology and taxonomic classification.</title>
        <authorList>
            <person name="Goeker M."/>
        </authorList>
    </citation>
    <scope>NUCLEOTIDE SEQUENCE [LARGE SCALE GENOMIC DNA]</scope>
    <source>
        <strain evidence="1 2">DSM 24233</strain>
    </source>
</reference>